<dbReference type="InterPro" id="IPR050288">
    <property type="entry name" value="Cellulose_deg_GH3"/>
</dbReference>
<dbReference type="GO" id="GO:0009251">
    <property type="term" value="P:glucan catabolic process"/>
    <property type="evidence" value="ECO:0007669"/>
    <property type="project" value="TreeGrafter"/>
</dbReference>
<dbReference type="SUPFAM" id="SSF52279">
    <property type="entry name" value="Beta-D-glucan exohydrolase, C-terminal domain"/>
    <property type="match status" value="1"/>
</dbReference>
<evidence type="ECO:0000256" key="2">
    <source>
        <dbReference type="ARBA" id="ARBA00004613"/>
    </source>
</evidence>
<dbReference type="Proteomes" id="UP000193944">
    <property type="component" value="Unassembled WGS sequence"/>
</dbReference>
<keyword evidence="6" id="KW-0964">Secreted</keyword>
<dbReference type="InterPro" id="IPR036881">
    <property type="entry name" value="Glyco_hydro_3_C_sf"/>
</dbReference>
<dbReference type="Pfam" id="PF01915">
    <property type="entry name" value="Glyco_hydro_3_C"/>
    <property type="match status" value="1"/>
</dbReference>
<evidence type="ECO:0000256" key="9">
    <source>
        <dbReference type="ARBA" id="ARBA00022801"/>
    </source>
</evidence>
<evidence type="ECO:0000256" key="18">
    <source>
        <dbReference type="SAM" id="MobiDB-lite"/>
    </source>
</evidence>
<evidence type="ECO:0000256" key="7">
    <source>
        <dbReference type="ARBA" id="ARBA00022729"/>
    </source>
</evidence>
<keyword evidence="7 19" id="KW-0732">Signal</keyword>
<dbReference type="Pfam" id="PF02013">
    <property type="entry name" value="CBM_10"/>
    <property type="match status" value="3"/>
</dbReference>
<dbReference type="STRING" id="1754192.A0A1Y1WZ55"/>
<evidence type="ECO:0000256" key="1">
    <source>
        <dbReference type="ARBA" id="ARBA00000448"/>
    </source>
</evidence>
<keyword evidence="12" id="KW-0624">Polysaccharide degradation</keyword>
<dbReference type="Gene3D" id="3.40.50.1700">
    <property type="entry name" value="Glycoside hydrolase family 3 C-terminal domain"/>
    <property type="match status" value="1"/>
</dbReference>
<comment type="function">
    <text evidence="13">Beta-glucosidases are one of a number of cellulolytic enzymes involved in the degradation of cellulosic biomass. Catalyzes the last step releasing glucose from the inhibitory cellobiose.</text>
</comment>
<keyword evidence="8" id="KW-0677">Repeat</keyword>
<reference evidence="21 22" key="2">
    <citation type="submission" date="2016-08" db="EMBL/GenBank/DDBJ databases">
        <title>Pervasive Adenine N6-methylation of Active Genes in Fungi.</title>
        <authorList>
            <consortium name="DOE Joint Genome Institute"/>
            <person name="Mondo S.J."/>
            <person name="Dannebaum R.O."/>
            <person name="Kuo R.C."/>
            <person name="Labutti K."/>
            <person name="Haridas S."/>
            <person name="Kuo A."/>
            <person name="Salamov A."/>
            <person name="Ahrendt S.R."/>
            <person name="Lipzen A."/>
            <person name="Sullivan W."/>
            <person name="Andreopoulos W.B."/>
            <person name="Clum A."/>
            <person name="Lindquist E."/>
            <person name="Daum C."/>
            <person name="Ramamoorthy G.K."/>
            <person name="Gryganskyi A."/>
            <person name="Culley D."/>
            <person name="Magnuson J.K."/>
            <person name="James T.Y."/>
            <person name="O'Malley M.A."/>
            <person name="Stajich J.E."/>
            <person name="Spatafora J.W."/>
            <person name="Visel A."/>
            <person name="Grigoriev I.V."/>
        </authorList>
    </citation>
    <scope>NUCLEOTIDE SEQUENCE [LARGE SCALE GENOMIC DNA]</scope>
    <source>
        <strain evidence="21 22">S4</strain>
    </source>
</reference>
<dbReference type="InterPro" id="IPR002883">
    <property type="entry name" value="CBM10/Dockerin_dom"/>
</dbReference>
<evidence type="ECO:0000256" key="4">
    <source>
        <dbReference type="ARBA" id="ARBA00005336"/>
    </source>
</evidence>
<keyword evidence="10" id="KW-0119">Carbohydrate metabolism</keyword>
<evidence type="ECO:0000256" key="3">
    <source>
        <dbReference type="ARBA" id="ARBA00004987"/>
    </source>
</evidence>
<evidence type="ECO:0000259" key="20">
    <source>
        <dbReference type="PROSITE" id="PS51763"/>
    </source>
</evidence>
<feature type="signal peptide" evidence="19">
    <location>
        <begin position="1"/>
        <end position="20"/>
    </location>
</feature>
<organism evidence="21 22">
    <name type="scientific">Anaeromyces robustus</name>
    <dbReference type="NCBI Taxonomy" id="1754192"/>
    <lineage>
        <taxon>Eukaryota</taxon>
        <taxon>Fungi</taxon>
        <taxon>Fungi incertae sedis</taxon>
        <taxon>Chytridiomycota</taxon>
        <taxon>Chytridiomycota incertae sedis</taxon>
        <taxon>Neocallimastigomycetes</taxon>
        <taxon>Neocallimastigales</taxon>
        <taxon>Neocallimastigaceae</taxon>
        <taxon>Anaeromyces</taxon>
    </lineage>
</organism>
<dbReference type="InterPro" id="IPR036962">
    <property type="entry name" value="Glyco_hydro_3_N_sf"/>
</dbReference>
<dbReference type="PRINTS" id="PR00133">
    <property type="entry name" value="GLHYDRLASE3"/>
</dbReference>
<dbReference type="AlphaFoldDB" id="A0A1Y1WZ55"/>
<keyword evidence="11" id="KW-0326">Glycosidase</keyword>
<comment type="subcellular location">
    <subcellularLocation>
        <location evidence="2">Secreted</location>
    </subcellularLocation>
</comment>
<dbReference type="Pfam" id="PF00933">
    <property type="entry name" value="Glyco_hydro_3"/>
    <property type="match status" value="1"/>
</dbReference>
<feature type="domain" description="CBM10" evidence="20">
    <location>
        <begin position="788"/>
        <end position="824"/>
    </location>
</feature>
<evidence type="ECO:0000256" key="16">
    <source>
        <dbReference type="ARBA" id="ARBA00041601"/>
    </source>
</evidence>
<proteinExistence type="inferred from homology"/>
<dbReference type="PANTHER" id="PTHR42715">
    <property type="entry name" value="BETA-GLUCOSIDASE"/>
    <property type="match status" value="1"/>
</dbReference>
<dbReference type="PANTHER" id="PTHR42715:SF12">
    <property type="entry name" value="BETA-GLUCOSIDASE G-RELATED"/>
    <property type="match status" value="1"/>
</dbReference>
<dbReference type="Pfam" id="PF14310">
    <property type="entry name" value="Fn3-like"/>
    <property type="match status" value="1"/>
</dbReference>
<evidence type="ECO:0000256" key="6">
    <source>
        <dbReference type="ARBA" id="ARBA00022525"/>
    </source>
</evidence>
<evidence type="ECO:0000256" key="8">
    <source>
        <dbReference type="ARBA" id="ARBA00022737"/>
    </source>
</evidence>
<dbReference type="Gene3D" id="3.90.1220.10">
    <property type="entry name" value="Cellulose docking domain, dockering"/>
    <property type="match status" value="3"/>
</dbReference>
<evidence type="ECO:0000256" key="14">
    <source>
        <dbReference type="ARBA" id="ARBA00039579"/>
    </source>
</evidence>
<comment type="pathway">
    <text evidence="3">Glycan metabolism; cellulose degradation.</text>
</comment>
<name>A0A1Y1WZ55_9FUNG</name>
<comment type="catalytic activity">
    <reaction evidence="1">
        <text>Hydrolysis of terminal, non-reducing beta-D-glucosyl residues with release of beta-D-glucose.</text>
        <dbReference type="EC" id="3.2.1.21"/>
    </reaction>
</comment>
<dbReference type="SUPFAM" id="SSF51445">
    <property type="entry name" value="(Trans)glycosidases"/>
    <property type="match status" value="1"/>
</dbReference>
<protein>
    <recommendedName>
        <fullName evidence="14">Probable beta-glucosidase G</fullName>
        <ecNumber evidence="5">3.2.1.21</ecNumber>
    </recommendedName>
    <alternativeName>
        <fullName evidence="15">Beta-D-glucoside glucohydrolase G</fullName>
    </alternativeName>
    <alternativeName>
        <fullName evidence="16">Cellobiase G</fullName>
    </alternativeName>
    <alternativeName>
        <fullName evidence="17">Gentiobiase G</fullName>
    </alternativeName>
</protein>
<accession>A0A1Y1WZ55</accession>
<dbReference type="GO" id="GO:0005576">
    <property type="term" value="C:extracellular region"/>
    <property type="evidence" value="ECO:0007669"/>
    <property type="project" value="UniProtKB-SubCell"/>
</dbReference>
<evidence type="ECO:0000256" key="19">
    <source>
        <dbReference type="SAM" id="SignalP"/>
    </source>
</evidence>
<evidence type="ECO:0000256" key="13">
    <source>
        <dbReference type="ARBA" id="ARBA00024983"/>
    </source>
</evidence>
<comment type="caution">
    <text evidence="21">The sequence shown here is derived from an EMBL/GenBank/DDBJ whole genome shotgun (WGS) entry which is preliminary data.</text>
</comment>
<dbReference type="InterPro" id="IPR009034">
    <property type="entry name" value="Dockerin_dom_fun_sf"/>
</dbReference>
<feature type="compositionally biased region" description="Low complexity" evidence="18">
    <location>
        <begin position="734"/>
        <end position="744"/>
    </location>
</feature>
<dbReference type="Gene3D" id="3.20.20.300">
    <property type="entry name" value="Glycoside hydrolase, family 3, N-terminal domain"/>
    <property type="match status" value="1"/>
</dbReference>
<sequence>MKIQNILFALGCGLVSQTLAVISWEEADKKASSFVSDLSEAEKIDIVTGYMNMQGTCVGNIKPNSRKNFKGLCLQDGPAGVRFNEGTSTTWQTGINSAATFNKDLLYKIGKDQGAEFYAKGINVALAPSMNILRAPASGRVWENFGEDPYLSGVCGTQITKGMQDSGVIVSAKHYVANDIEHNREASTSNMDEQTLMEIHVEPFYRTVTEGEAGSVMASYNAVNGVYVVQNKKVLTEILKEGMNFQGFIVSDWWAIHDLEGSFNAGVDMNMPGGKAWGPNYINDSFWGSNISNAIRSGKVSSARLDDAVKRIIRSMYKMNQMGNFPNVNLRAQSMHTETHRQAATESQILLKNDDNVLPLTKKYRKIAVIGKDADKAESCTDTACTNGNIIQGFGSGTTDFTGITDPYSSIKNRASKEGITVVGSISDSANEGANAARDADVAIVFVRATSGEEYIVVDNNKGDRNNLDLWHGGNDLVKSVAAVNKNTIVVIHAPATVNLPFINNVKAIIHAGMPGAESGNAIASVLFGDHNPSGHLPFTWAKREEYCCDVSYPGELPHGGDSKTTYDYKEGLFVGYRWFDKKGTKPIYPFGHGLSYTTFEYSNLSSSLVKSGTEVTGLKATFTVSNTGSVEGATVPMLFLGFPNVSEMGDYPVRNLKAFDKINLKAGESKTVTLEVDQHGLSYYNTNKKKFVVPTGGEYTVYVGKSAGDLPLKVTLKNTQGSNEGSSAGGNNNGDNNGNNNGNNNGSNNTGYDCCADSNARVQYTDESGNWSIENGNWCLICPEKPQCFSISLGYPCCQGNTVVYTDKDGKWGLENGQWCGIADIPSPSTGCPYQTKNGYPVCKTTTTVVYTDSDKWGVENGEWCIMCN</sequence>
<feature type="domain" description="CBM10" evidence="20">
    <location>
        <begin position="832"/>
        <end position="869"/>
    </location>
</feature>
<dbReference type="EMBL" id="MCFG01000196">
    <property type="protein sequence ID" value="ORX78841.1"/>
    <property type="molecule type" value="Genomic_DNA"/>
</dbReference>
<gene>
    <name evidence="21" type="ORF">BCR32DRAFT_294808</name>
</gene>
<dbReference type="InterPro" id="IPR013783">
    <property type="entry name" value="Ig-like_fold"/>
</dbReference>
<dbReference type="GO" id="GO:0008422">
    <property type="term" value="F:beta-glucosidase activity"/>
    <property type="evidence" value="ECO:0007669"/>
    <property type="project" value="UniProtKB-EC"/>
</dbReference>
<dbReference type="SUPFAM" id="SSF64571">
    <property type="entry name" value="Cellulose docking domain, dockering"/>
    <property type="match status" value="3"/>
</dbReference>
<dbReference type="SMART" id="SM01217">
    <property type="entry name" value="Fn3_like"/>
    <property type="match status" value="1"/>
</dbReference>
<dbReference type="OrthoDB" id="416222at2759"/>
<feature type="domain" description="CBM10" evidence="20">
    <location>
        <begin position="743"/>
        <end position="783"/>
    </location>
</feature>
<evidence type="ECO:0000313" key="21">
    <source>
        <dbReference type="EMBL" id="ORX78841.1"/>
    </source>
</evidence>
<keyword evidence="9" id="KW-0378">Hydrolase</keyword>
<evidence type="ECO:0000256" key="12">
    <source>
        <dbReference type="ARBA" id="ARBA00023326"/>
    </source>
</evidence>
<dbReference type="InterPro" id="IPR002772">
    <property type="entry name" value="Glyco_hydro_3_C"/>
</dbReference>
<keyword evidence="22" id="KW-1185">Reference proteome</keyword>
<evidence type="ECO:0000313" key="22">
    <source>
        <dbReference type="Proteomes" id="UP000193944"/>
    </source>
</evidence>
<dbReference type="InterPro" id="IPR026891">
    <property type="entry name" value="Fn3-like"/>
</dbReference>
<comment type="similarity">
    <text evidence="4">Belongs to the glycosyl hydrolase 3 family.</text>
</comment>
<dbReference type="Gene3D" id="2.60.40.10">
    <property type="entry name" value="Immunoglobulins"/>
    <property type="match status" value="1"/>
</dbReference>
<dbReference type="FunFam" id="3.20.20.300:FF:000002">
    <property type="entry name" value="Probable beta-glucosidase"/>
    <property type="match status" value="1"/>
</dbReference>
<dbReference type="PROSITE" id="PS51763">
    <property type="entry name" value="CBM10"/>
    <property type="match status" value="3"/>
</dbReference>
<dbReference type="EC" id="3.2.1.21" evidence="5"/>
<evidence type="ECO:0000256" key="11">
    <source>
        <dbReference type="ARBA" id="ARBA00023295"/>
    </source>
</evidence>
<evidence type="ECO:0000256" key="17">
    <source>
        <dbReference type="ARBA" id="ARBA00041808"/>
    </source>
</evidence>
<dbReference type="InterPro" id="IPR017853">
    <property type="entry name" value="GH"/>
</dbReference>
<feature type="chain" id="PRO_5012914703" description="Probable beta-glucosidase G" evidence="19">
    <location>
        <begin position="21"/>
        <end position="870"/>
    </location>
</feature>
<evidence type="ECO:0000256" key="15">
    <source>
        <dbReference type="ARBA" id="ARBA00041276"/>
    </source>
</evidence>
<feature type="region of interest" description="Disordered" evidence="18">
    <location>
        <begin position="718"/>
        <end position="744"/>
    </location>
</feature>
<evidence type="ECO:0000256" key="10">
    <source>
        <dbReference type="ARBA" id="ARBA00023277"/>
    </source>
</evidence>
<evidence type="ECO:0000256" key="5">
    <source>
        <dbReference type="ARBA" id="ARBA00012744"/>
    </source>
</evidence>
<reference evidence="21 22" key="1">
    <citation type="submission" date="2016-08" db="EMBL/GenBank/DDBJ databases">
        <title>A Parts List for Fungal Cellulosomes Revealed by Comparative Genomics.</title>
        <authorList>
            <consortium name="DOE Joint Genome Institute"/>
            <person name="Haitjema C.H."/>
            <person name="Gilmore S.P."/>
            <person name="Henske J.K."/>
            <person name="Solomon K.V."/>
            <person name="De Groot R."/>
            <person name="Kuo A."/>
            <person name="Mondo S.J."/>
            <person name="Salamov A.A."/>
            <person name="Labutti K."/>
            <person name="Zhao Z."/>
            <person name="Chiniquy J."/>
            <person name="Barry K."/>
            <person name="Brewer H.M."/>
            <person name="Purvine S.O."/>
            <person name="Wright A.T."/>
            <person name="Boxma B."/>
            <person name="Van Alen T."/>
            <person name="Hackstein J.H."/>
            <person name="Baker S.E."/>
            <person name="Grigoriev I.V."/>
            <person name="O'Malley M.A."/>
        </authorList>
    </citation>
    <scope>NUCLEOTIDE SEQUENCE [LARGE SCALE GENOMIC DNA]</scope>
    <source>
        <strain evidence="21 22">S4</strain>
    </source>
</reference>
<dbReference type="InterPro" id="IPR001764">
    <property type="entry name" value="Glyco_hydro_3_N"/>
</dbReference>